<reference evidence="1" key="1">
    <citation type="journal article" date="2020" name="Nature">
        <title>Giant virus diversity and host interactions through global metagenomics.</title>
        <authorList>
            <person name="Schulz F."/>
            <person name="Roux S."/>
            <person name="Paez-Espino D."/>
            <person name="Jungbluth S."/>
            <person name="Walsh D.A."/>
            <person name="Denef V.J."/>
            <person name="McMahon K.D."/>
            <person name="Konstantinidis K.T."/>
            <person name="Eloe-Fadrosh E.A."/>
            <person name="Kyrpides N.C."/>
            <person name="Woyke T."/>
        </authorList>
    </citation>
    <scope>NUCLEOTIDE SEQUENCE</scope>
    <source>
        <strain evidence="1">GVMAG-M-3300023174-137</strain>
    </source>
</reference>
<dbReference type="EMBL" id="MN739580">
    <property type="protein sequence ID" value="QHT14229.1"/>
    <property type="molecule type" value="Genomic_DNA"/>
</dbReference>
<dbReference type="Gene3D" id="2.120.10.30">
    <property type="entry name" value="TolB, C-terminal domain"/>
    <property type="match status" value="1"/>
</dbReference>
<sequence length="155" mass="17126">MASPPTTASPCGMAFDPQGNIYVSYPQINRIYKQNVLYFDNSALKTPMGLCYMNNTLYIANWGDSKILGYNGSTIFTCQVPKRPCGLCSIGNTLYICGEDSIYSLTATNRNVVAIKQKTDSDFMFMCTDGVLLYICDTFTKSTIGFNTQTGEFVV</sequence>
<protein>
    <recommendedName>
        <fullName evidence="2">SMP-30/Gluconolactonase/LRE-like region domain-containing protein</fullName>
    </recommendedName>
</protein>
<name>A0A6C0DE35_9ZZZZ</name>
<dbReference type="SUPFAM" id="SSF63825">
    <property type="entry name" value="YWTD domain"/>
    <property type="match status" value="1"/>
</dbReference>
<dbReference type="InterPro" id="IPR011042">
    <property type="entry name" value="6-blade_b-propeller_TolB-like"/>
</dbReference>
<evidence type="ECO:0008006" key="2">
    <source>
        <dbReference type="Google" id="ProtNLM"/>
    </source>
</evidence>
<accession>A0A6C0DE35</accession>
<evidence type="ECO:0000313" key="1">
    <source>
        <dbReference type="EMBL" id="QHT14229.1"/>
    </source>
</evidence>
<organism evidence="1">
    <name type="scientific">viral metagenome</name>
    <dbReference type="NCBI Taxonomy" id="1070528"/>
    <lineage>
        <taxon>unclassified sequences</taxon>
        <taxon>metagenomes</taxon>
        <taxon>organismal metagenomes</taxon>
    </lineage>
</organism>
<dbReference type="AlphaFoldDB" id="A0A6C0DE35"/>
<proteinExistence type="predicted"/>